<dbReference type="RefSeq" id="WP_186860697.1">
    <property type="nucleotide sequence ID" value="NZ_JACOOO010000037.1"/>
</dbReference>
<keyword evidence="3" id="KW-0472">Membrane</keyword>
<evidence type="ECO:0000256" key="1">
    <source>
        <dbReference type="ARBA" id="ARBA00022490"/>
    </source>
</evidence>
<accession>A0ABR7DHK4</accession>
<comment type="caution">
    <text evidence="4">The sequence shown here is derived from an EMBL/GenBank/DDBJ whole genome shotgun (WGS) entry which is preliminary data.</text>
</comment>
<comment type="function">
    <text evidence="2">Required for morphogenesis under gluconeogenic growth conditions.</text>
</comment>
<keyword evidence="5" id="KW-1185">Reference proteome</keyword>
<protein>
    <recommendedName>
        <fullName evidence="2">Putative gluconeogenesis factor</fullName>
    </recommendedName>
</protein>
<evidence type="ECO:0000256" key="2">
    <source>
        <dbReference type="HAMAP-Rule" id="MF_00973"/>
    </source>
</evidence>
<comment type="subcellular location">
    <subcellularLocation>
        <location evidence="2">Cytoplasm</location>
    </subcellularLocation>
</comment>
<name>A0ABR7DHK4_9CLOT</name>
<dbReference type="PANTHER" id="PTHR30135">
    <property type="entry name" value="UNCHARACTERIZED PROTEIN YVCK-RELATED"/>
    <property type="match status" value="1"/>
</dbReference>
<evidence type="ECO:0000313" key="5">
    <source>
        <dbReference type="Proteomes" id="UP000596929"/>
    </source>
</evidence>
<dbReference type="InterPro" id="IPR002882">
    <property type="entry name" value="CofD"/>
</dbReference>
<dbReference type="EMBL" id="JACOOO010000037">
    <property type="protein sequence ID" value="MBC5630333.1"/>
    <property type="molecule type" value="Genomic_DNA"/>
</dbReference>
<keyword evidence="3" id="KW-0812">Transmembrane</keyword>
<keyword evidence="3" id="KW-1133">Transmembrane helix</keyword>
<dbReference type="InterPro" id="IPR010119">
    <property type="entry name" value="Gluconeogen_factor"/>
</dbReference>
<feature type="transmembrane region" description="Helical" evidence="3">
    <location>
        <begin position="42"/>
        <end position="63"/>
    </location>
</feature>
<dbReference type="Gene3D" id="3.40.50.10680">
    <property type="entry name" value="CofD-like domains"/>
    <property type="match status" value="1"/>
</dbReference>
<keyword evidence="1 2" id="KW-0963">Cytoplasm</keyword>
<feature type="transmembrane region" description="Helical" evidence="3">
    <location>
        <begin position="16"/>
        <end position="36"/>
    </location>
</feature>
<sequence length="443" mass="48831">MILDYLMKPGARIKRWVLLGFVGTMLLSLGVGEIFIHKGYDLTSKMVFIFLALLGIVVIVISISEGLKSILRLINSDKINITINDKDVEDLIDDERLLVSGPKIVVVGGGTGLSTMLRGLKKYTNNITAIVTVGDDGGGSGKIREDFGMLPPGDIRNCILALADTEPIMEKLLQYRFKEGSLEGQSFGNLFLAAMAGISDNFEEAVQRMSSVLAVTGKVLPVTLDDMKLVAILENGDKIDGESRIPDEAIARKSKIKKLMINPKNAKPLVDALKAIEEADAIIMGPGSLYTSIIPNMLVTDIADTICNSDAIKIYISNIMTQPGETDDFAASDHLRTLINYGGKKCVQYVIANNGIIPEDIESRYLKEGSKLVELDRDKIKSLGVEIVEDNLVKITKGYVKHDSEYLAEIIMKTVIEKELKLDKEKIIEYAYSLQKMRERNKK</sequence>
<organism evidence="4 5">
    <name type="scientific">Clostridium hominis</name>
    <dbReference type="NCBI Taxonomy" id="2763036"/>
    <lineage>
        <taxon>Bacteria</taxon>
        <taxon>Bacillati</taxon>
        <taxon>Bacillota</taxon>
        <taxon>Clostridia</taxon>
        <taxon>Eubacteriales</taxon>
        <taxon>Clostridiaceae</taxon>
        <taxon>Clostridium</taxon>
    </lineage>
</organism>
<evidence type="ECO:0000256" key="3">
    <source>
        <dbReference type="SAM" id="Phobius"/>
    </source>
</evidence>
<reference evidence="4 5" key="1">
    <citation type="submission" date="2020-08" db="EMBL/GenBank/DDBJ databases">
        <title>Genome public.</title>
        <authorList>
            <person name="Liu C."/>
            <person name="Sun Q."/>
        </authorList>
    </citation>
    <scope>NUCLEOTIDE SEQUENCE [LARGE SCALE GENOMIC DNA]</scope>
    <source>
        <strain evidence="4 5">NSJ-6</strain>
    </source>
</reference>
<dbReference type="HAMAP" id="MF_00973">
    <property type="entry name" value="Gluconeogen_factor"/>
    <property type="match status" value="1"/>
</dbReference>
<dbReference type="InterPro" id="IPR038136">
    <property type="entry name" value="CofD-like_dom_sf"/>
</dbReference>
<dbReference type="CDD" id="cd07187">
    <property type="entry name" value="YvcK_like"/>
    <property type="match status" value="1"/>
</dbReference>
<dbReference type="NCBIfam" id="TIGR01826">
    <property type="entry name" value="CofD_related"/>
    <property type="match status" value="1"/>
</dbReference>
<dbReference type="Pfam" id="PF01933">
    <property type="entry name" value="CofD"/>
    <property type="match status" value="1"/>
</dbReference>
<comment type="similarity">
    <text evidence="2">Belongs to the gluconeogenesis factor family.</text>
</comment>
<gene>
    <name evidence="4" type="ORF">H8S20_15835</name>
</gene>
<proteinExistence type="inferred from homology"/>
<dbReference type="PANTHER" id="PTHR30135:SF3">
    <property type="entry name" value="GLUCONEOGENESIS FACTOR-RELATED"/>
    <property type="match status" value="1"/>
</dbReference>
<dbReference type="Proteomes" id="UP000596929">
    <property type="component" value="Unassembled WGS sequence"/>
</dbReference>
<dbReference type="SUPFAM" id="SSF142338">
    <property type="entry name" value="CofD-like"/>
    <property type="match status" value="1"/>
</dbReference>
<evidence type="ECO:0000313" key="4">
    <source>
        <dbReference type="EMBL" id="MBC5630333.1"/>
    </source>
</evidence>